<dbReference type="PANTHER" id="PTHR22789">
    <property type="entry name" value="FUCULOSE PHOSPHATE ALDOLASE"/>
    <property type="match status" value="1"/>
</dbReference>
<organism evidence="4 5">
    <name type="scientific">Biomaibacter acetigenes</name>
    <dbReference type="NCBI Taxonomy" id="2316383"/>
    <lineage>
        <taxon>Bacteria</taxon>
        <taxon>Bacillati</taxon>
        <taxon>Bacillota</taxon>
        <taxon>Clostridia</taxon>
        <taxon>Thermosediminibacterales</taxon>
        <taxon>Tepidanaerobacteraceae</taxon>
        <taxon>Biomaibacter</taxon>
    </lineage>
</organism>
<evidence type="ECO:0000313" key="5">
    <source>
        <dbReference type="Proteomes" id="UP000280960"/>
    </source>
</evidence>
<dbReference type="GO" id="GO:0005829">
    <property type="term" value="C:cytosol"/>
    <property type="evidence" value="ECO:0007669"/>
    <property type="project" value="TreeGrafter"/>
</dbReference>
<dbReference type="InterPro" id="IPR001303">
    <property type="entry name" value="Aldolase_II/adducin_N"/>
</dbReference>
<keyword evidence="2" id="KW-0456">Lyase</keyword>
<dbReference type="GO" id="GO:0019323">
    <property type="term" value="P:pentose catabolic process"/>
    <property type="evidence" value="ECO:0007669"/>
    <property type="project" value="TreeGrafter"/>
</dbReference>
<accession>A0A3G2R3P6</accession>
<dbReference type="InterPro" id="IPR036409">
    <property type="entry name" value="Aldolase_II/adducin_N_sf"/>
</dbReference>
<dbReference type="PANTHER" id="PTHR22789:SF0">
    <property type="entry name" value="3-OXO-TETRONATE 4-PHOSPHATE DECARBOXYLASE-RELATED"/>
    <property type="match status" value="1"/>
</dbReference>
<sequence>MTKFEIKQEVVKIAKKADEMELCRHKSGNFSMIDRKEGLIYITPSGISREDLTPEKIIVVDLDGNIVEGTLHPSIETSMHITAYKIKPEARGVAHTHSRYSTIFACMGKEILPVSAEAILYGGKPVKVAEFAPPGSKELARTIIEPMKDSDVCLLKYHGVIAVGEDLEKALIKLIYVEEVAFLYYHMLTLGQKEFMPLEIFNAMLNG</sequence>
<reference evidence="4 5" key="1">
    <citation type="submission" date="2018-10" db="EMBL/GenBank/DDBJ databases">
        <authorList>
            <person name="Zhang X."/>
        </authorList>
    </citation>
    <scope>NUCLEOTIDE SEQUENCE [LARGE SCALE GENOMIC DNA]</scope>
    <source>
        <strain evidence="4 5">SK-G1</strain>
    </source>
</reference>
<evidence type="ECO:0000313" key="4">
    <source>
        <dbReference type="EMBL" id="AYO30080.1"/>
    </source>
</evidence>
<dbReference type="Pfam" id="PF00596">
    <property type="entry name" value="Aldolase_II"/>
    <property type="match status" value="1"/>
</dbReference>
<dbReference type="EMBL" id="CP033169">
    <property type="protein sequence ID" value="AYO30080.1"/>
    <property type="molecule type" value="Genomic_DNA"/>
</dbReference>
<dbReference type="Proteomes" id="UP000280960">
    <property type="component" value="Chromosome"/>
</dbReference>
<dbReference type="RefSeq" id="WP_122014349.1">
    <property type="nucleotide sequence ID" value="NZ_CP033169.1"/>
</dbReference>
<gene>
    <name evidence="4" type="ORF">D2962_05150</name>
</gene>
<dbReference type="AlphaFoldDB" id="A0A3G2R3P6"/>
<feature type="domain" description="Class II aldolase/adducin N-terminal" evidence="3">
    <location>
        <begin position="8"/>
        <end position="185"/>
    </location>
</feature>
<keyword evidence="1" id="KW-0479">Metal-binding</keyword>
<evidence type="ECO:0000256" key="2">
    <source>
        <dbReference type="ARBA" id="ARBA00023239"/>
    </source>
</evidence>
<evidence type="ECO:0000256" key="1">
    <source>
        <dbReference type="ARBA" id="ARBA00022723"/>
    </source>
</evidence>
<protein>
    <submittedName>
        <fullName evidence="4">Class II aldolase/adducin family protein</fullName>
    </submittedName>
</protein>
<proteinExistence type="predicted"/>
<dbReference type="Gene3D" id="3.40.225.10">
    <property type="entry name" value="Class II aldolase/adducin N-terminal domain"/>
    <property type="match status" value="1"/>
</dbReference>
<dbReference type="KEGG" id="bacg:D2962_05150"/>
<dbReference type="SMART" id="SM01007">
    <property type="entry name" value="Aldolase_II"/>
    <property type="match status" value="1"/>
</dbReference>
<evidence type="ECO:0000259" key="3">
    <source>
        <dbReference type="SMART" id="SM01007"/>
    </source>
</evidence>
<keyword evidence="5" id="KW-1185">Reference proteome</keyword>
<dbReference type="InterPro" id="IPR050197">
    <property type="entry name" value="Aldolase_class_II_sugar_metab"/>
</dbReference>
<dbReference type="GO" id="GO:0046872">
    <property type="term" value="F:metal ion binding"/>
    <property type="evidence" value="ECO:0007669"/>
    <property type="project" value="UniProtKB-KW"/>
</dbReference>
<dbReference type="SUPFAM" id="SSF53639">
    <property type="entry name" value="AraD/HMP-PK domain-like"/>
    <property type="match status" value="1"/>
</dbReference>
<name>A0A3G2R3P6_9FIRM</name>
<dbReference type="GO" id="GO:0016832">
    <property type="term" value="F:aldehyde-lyase activity"/>
    <property type="evidence" value="ECO:0007669"/>
    <property type="project" value="TreeGrafter"/>
</dbReference>